<feature type="active site" description="Charge relay system" evidence="7">
    <location>
        <position position="308"/>
    </location>
</feature>
<dbReference type="InterPro" id="IPR029058">
    <property type="entry name" value="AB_hydrolase_fold"/>
</dbReference>
<dbReference type="PANTHER" id="PTHR11005">
    <property type="entry name" value="LYSOSOMAL ACID LIPASE-RELATED"/>
    <property type="match status" value="1"/>
</dbReference>
<dbReference type="Pfam" id="PF04083">
    <property type="entry name" value="Abhydro_lipase"/>
    <property type="match status" value="1"/>
</dbReference>
<feature type="chain" id="PRO_5014614765" description="Partial AB-hydrolase lipase domain-containing protein" evidence="8">
    <location>
        <begin position="19"/>
        <end position="365"/>
    </location>
</feature>
<organism evidence="10">
    <name type="scientific">Fagus sylvatica</name>
    <name type="common">Beechnut</name>
    <dbReference type="NCBI Taxonomy" id="28930"/>
    <lineage>
        <taxon>Eukaryota</taxon>
        <taxon>Viridiplantae</taxon>
        <taxon>Streptophyta</taxon>
        <taxon>Embryophyta</taxon>
        <taxon>Tracheophyta</taxon>
        <taxon>Spermatophyta</taxon>
        <taxon>Magnoliopsida</taxon>
        <taxon>eudicotyledons</taxon>
        <taxon>Gunneridae</taxon>
        <taxon>Pentapetalae</taxon>
        <taxon>rosids</taxon>
        <taxon>fabids</taxon>
        <taxon>Fagales</taxon>
        <taxon>Fagaceae</taxon>
        <taxon>Fagus</taxon>
    </lineage>
</organism>
<dbReference type="GO" id="GO:0016788">
    <property type="term" value="F:hydrolase activity, acting on ester bonds"/>
    <property type="evidence" value="ECO:0007669"/>
    <property type="project" value="InterPro"/>
</dbReference>
<feature type="domain" description="Partial AB-hydrolase lipase" evidence="9">
    <location>
        <begin position="32"/>
        <end position="90"/>
    </location>
</feature>
<sequence length="365" mass="41010">MAYTLTTILLAVLLCVSAVKPYSDNSHDGICKYMVETQGYVCEEHQVTTKDGYILGMQRIPVGRSNKTADRPPVLLQHGILTDATTWLLNSPDESLAFILADNGFDLWLANTRGTIASRGHTSLSTNDPAYWDWTWVQLFTYDLSAMYEYVHNQTGQKQCYVGHSFGTLEAFVSFSEEKLLNMTKSAALLAPIAYIGQMSSLFASAMVTTSLSECMYQLGLYEFIAGGPQLLLNPSTIAVFFDHFPQSTSTKNFVHLALMVRKGNIAMYDYINESENVEHYRQPTPPMYNMTRIPNGIPLFVSYGGKDMLSDVNEVQLLLDNLKDHQKDKLVVQYTEDYAHFDFCLAENANRVVYDPLMAFFGAT</sequence>
<dbReference type="InterPro" id="IPR025483">
    <property type="entry name" value="Lipase_euk"/>
</dbReference>
<evidence type="ECO:0000256" key="5">
    <source>
        <dbReference type="ARBA" id="ARBA00023098"/>
    </source>
</evidence>
<keyword evidence="3" id="KW-0378">Hydrolase</keyword>
<evidence type="ECO:0000256" key="6">
    <source>
        <dbReference type="ARBA" id="ARBA00023180"/>
    </source>
</evidence>
<dbReference type="PIRSF" id="PIRSF000862">
    <property type="entry name" value="Steryl_ester_lip"/>
    <property type="match status" value="1"/>
</dbReference>
<dbReference type="GO" id="GO:0016042">
    <property type="term" value="P:lipid catabolic process"/>
    <property type="evidence" value="ECO:0007669"/>
    <property type="project" value="UniProtKB-KW"/>
</dbReference>
<keyword evidence="6" id="KW-0325">Glycoprotein</keyword>
<keyword evidence="4" id="KW-0442">Lipid degradation</keyword>
<protein>
    <recommendedName>
        <fullName evidence="9">Partial AB-hydrolase lipase domain-containing protein</fullName>
    </recommendedName>
</protein>
<keyword evidence="5" id="KW-0443">Lipid metabolism</keyword>
<dbReference type="AlphaFoldDB" id="A0A2N9ET17"/>
<evidence type="ECO:0000256" key="4">
    <source>
        <dbReference type="ARBA" id="ARBA00022963"/>
    </source>
</evidence>
<evidence type="ECO:0000256" key="3">
    <source>
        <dbReference type="ARBA" id="ARBA00022801"/>
    </source>
</evidence>
<feature type="active site" description="Charge relay system" evidence="7">
    <location>
        <position position="341"/>
    </location>
</feature>
<reference evidence="10" key="1">
    <citation type="submission" date="2018-02" db="EMBL/GenBank/DDBJ databases">
        <authorList>
            <person name="Cohen D.B."/>
            <person name="Kent A.D."/>
        </authorList>
    </citation>
    <scope>NUCLEOTIDE SEQUENCE</scope>
</reference>
<evidence type="ECO:0000313" key="10">
    <source>
        <dbReference type="EMBL" id="SPC77943.1"/>
    </source>
</evidence>
<gene>
    <name evidence="10" type="ORF">FSB_LOCUS5825</name>
</gene>
<keyword evidence="2 8" id="KW-0732">Signal</keyword>
<evidence type="ECO:0000256" key="8">
    <source>
        <dbReference type="SAM" id="SignalP"/>
    </source>
</evidence>
<evidence type="ECO:0000259" key="9">
    <source>
        <dbReference type="Pfam" id="PF04083"/>
    </source>
</evidence>
<proteinExistence type="inferred from homology"/>
<dbReference type="SUPFAM" id="SSF53474">
    <property type="entry name" value="alpha/beta-Hydrolases"/>
    <property type="match status" value="1"/>
</dbReference>
<feature type="active site" description="Nucleophile" evidence="7">
    <location>
        <position position="165"/>
    </location>
</feature>
<dbReference type="EMBL" id="OIVN01000302">
    <property type="protein sequence ID" value="SPC77943.1"/>
    <property type="molecule type" value="Genomic_DNA"/>
</dbReference>
<dbReference type="InterPro" id="IPR006693">
    <property type="entry name" value="AB_hydrolase_lipase"/>
</dbReference>
<dbReference type="FunFam" id="3.40.50.1820:FF:000057">
    <property type="entry name" value="Lipase"/>
    <property type="match status" value="1"/>
</dbReference>
<evidence type="ECO:0000256" key="1">
    <source>
        <dbReference type="ARBA" id="ARBA00010701"/>
    </source>
</evidence>
<comment type="similarity">
    <text evidence="1">Belongs to the AB hydrolase superfamily. Lipase family.</text>
</comment>
<dbReference type="Gene3D" id="3.40.50.1820">
    <property type="entry name" value="alpha/beta hydrolase"/>
    <property type="match status" value="1"/>
</dbReference>
<evidence type="ECO:0000256" key="7">
    <source>
        <dbReference type="PIRSR" id="PIRSR000862-1"/>
    </source>
</evidence>
<evidence type="ECO:0000256" key="2">
    <source>
        <dbReference type="ARBA" id="ARBA00022729"/>
    </source>
</evidence>
<name>A0A2N9ET17_FAGSY</name>
<accession>A0A2N9ET17</accession>
<feature type="signal peptide" evidence="8">
    <location>
        <begin position="1"/>
        <end position="18"/>
    </location>
</feature>